<keyword evidence="5" id="KW-0804">Transcription</keyword>
<dbReference type="VEuPathDB" id="VectorBase:ACHR004377"/>
<proteinExistence type="predicted"/>
<protein>
    <recommendedName>
        <fullName evidence="2">Regulatory protein zeste</fullName>
    </recommendedName>
</protein>
<dbReference type="GO" id="GO:0003677">
    <property type="term" value="F:DNA binding"/>
    <property type="evidence" value="ECO:0007669"/>
    <property type="project" value="UniProtKB-KW"/>
</dbReference>
<evidence type="ECO:0000256" key="3">
    <source>
        <dbReference type="ARBA" id="ARBA00023015"/>
    </source>
</evidence>
<reference evidence="9" key="1">
    <citation type="submission" date="2013-03" db="EMBL/GenBank/DDBJ databases">
        <title>The Genome Sequence of Anopheles christyi ACHKN1017.</title>
        <authorList>
            <consortium name="The Broad Institute Genomics Platform"/>
            <person name="Neafsey D.E."/>
            <person name="Besansky N."/>
            <person name="Walker B."/>
            <person name="Young S.K."/>
            <person name="Zeng Q."/>
            <person name="Gargeya S."/>
            <person name="Fitzgerald M."/>
            <person name="Haas B."/>
            <person name="Abouelleil A."/>
            <person name="Allen A.W."/>
            <person name="Alvarado L."/>
            <person name="Arachchi H.M."/>
            <person name="Berlin A.M."/>
            <person name="Chapman S.B."/>
            <person name="Gainer-Dewar J."/>
            <person name="Goldberg J."/>
            <person name="Griggs A."/>
            <person name="Gujja S."/>
            <person name="Hansen M."/>
            <person name="Howarth C."/>
            <person name="Imamovic A."/>
            <person name="Ireland A."/>
            <person name="Larimer J."/>
            <person name="McCowan C."/>
            <person name="Murphy C."/>
            <person name="Pearson M."/>
            <person name="Poon T.W."/>
            <person name="Priest M."/>
            <person name="Roberts A."/>
            <person name="Saif S."/>
            <person name="Shea T."/>
            <person name="Sisk P."/>
            <person name="Sykes S."/>
            <person name="Wortman J."/>
            <person name="Nusbaum C."/>
            <person name="Birren B."/>
        </authorList>
    </citation>
    <scope>NUCLEOTIDE SEQUENCE [LARGE SCALE GENOMIC DNA]</scope>
    <source>
        <strain evidence="9">ACHKN1017</strain>
    </source>
</reference>
<dbReference type="InterPro" id="IPR028002">
    <property type="entry name" value="Myb_DNA-bind_5"/>
</dbReference>
<feature type="domain" description="Myb/SANT-like DNA-binding" evidence="7">
    <location>
        <begin position="30"/>
        <end position="101"/>
    </location>
</feature>
<comment type="function">
    <text evidence="6">Involved in transvection phenomena (= synapsis-dependent gene expression), where the synaptic pairing of chromosomes carrying genes with which zeste interacts influences the expression of these genes. Zeste binds to DNA and stimulates transcription from a nearby promoter.</text>
</comment>
<evidence type="ECO:0000259" key="7">
    <source>
        <dbReference type="Pfam" id="PF13873"/>
    </source>
</evidence>
<evidence type="ECO:0000313" key="8">
    <source>
        <dbReference type="EnsemblMetazoa" id="ACHR004377-PA"/>
    </source>
</evidence>
<evidence type="ECO:0000256" key="6">
    <source>
        <dbReference type="ARBA" id="ARBA00025466"/>
    </source>
</evidence>
<evidence type="ECO:0000256" key="4">
    <source>
        <dbReference type="ARBA" id="ARBA00023125"/>
    </source>
</evidence>
<comment type="subunit">
    <text evidence="1">Self-associates forming complexes of several hundred monomers.</text>
</comment>
<dbReference type="GO" id="GO:0005634">
    <property type="term" value="C:nucleus"/>
    <property type="evidence" value="ECO:0007669"/>
    <property type="project" value="TreeGrafter"/>
</dbReference>
<name>A0A182K0U3_9DIPT</name>
<dbReference type="Pfam" id="PF13873">
    <property type="entry name" value="Myb_DNA-bind_5"/>
    <property type="match status" value="1"/>
</dbReference>
<evidence type="ECO:0000256" key="2">
    <source>
        <dbReference type="ARBA" id="ARBA00016807"/>
    </source>
</evidence>
<accession>A0A182K0U3</accession>
<dbReference type="EnsemblMetazoa" id="ACHR004377-RA">
    <property type="protein sequence ID" value="ACHR004377-PA"/>
    <property type="gene ID" value="ACHR004377"/>
</dbReference>
<organism evidence="8 9">
    <name type="scientific">Anopheles christyi</name>
    <dbReference type="NCBI Taxonomy" id="43041"/>
    <lineage>
        <taxon>Eukaryota</taxon>
        <taxon>Metazoa</taxon>
        <taxon>Ecdysozoa</taxon>
        <taxon>Arthropoda</taxon>
        <taxon>Hexapoda</taxon>
        <taxon>Insecta</taxon>
        <taxon>Pterygota</taxon>
        <taxon>Neoptera</taxon>
        <taxon>Endopterygota</taxon>
        <taxon>Diptera</taxon>
        <taxon>Nematocera</taxon>
        <taxon>Culicoidea</taxon>
        <taxon>Culicidae</taxon>
        <taxon>Anophelinae</taxon>
        <taxon>Anopheles</taxon>
    </lineage>
</organism>
<dbReference type="AlphaFoldDB" id="A0A182K0U3"/>
<evidence type="ECO:0000313" key="9">
    <source>
        <dbReference type="Proteomes" id="UP000075881"/>
    </source>
</evidence>
<dbReference type="PANTHER" id="PTHR23098:SF16">
    <property type="entry name" value="REGULATORY PROTEIN ZESTE"/>
    <property type="match status" value="1"/>
</dbReference>
<dbReference type="PANTHER" id="PTHR23098">
    <property type="entry name" value="AGAP001331-PA-RELATED"/>
    <property type="match status" value="1"/>
</dbReference>
<evidence type="ECO:0000256" key="1">
    <source>
        <dbReference type="ARBA" id="ARBA00011764"/>
    </source>
</evidence>
<keyword evidence="4" id="KW-0238">DNA-binding</keyword>
<evidence type="ECO:0000256" key="5">
    <source>
        <dbReference type="ARBA" id="ARBA00023163"/>
    </source>
</evidence>
<reference evidence="8" key="2">
    <citation type="submission" date="2020-05" db="UniProtKB">
        <authorList>
            <consortium name="EnsemblMetazoa"/>
        </authorList>
    </citation>
    <scope>IDENTIFICATION</scope>
    <source>
        <strain evidence="8">ACHKN1017</strain>
    </source>
</reference>
<keyword evidence="3" id="KW-0805">Transcription regulation</keyword>
<keyword evidence="9" id="KW-1185">Reference proteome</keyword>
<sequence length="292" mass="33821">MYKCSEFISSNKLPLADKARPRRTNKNRIKSVQKLELVRLMKANFLFIRGKHTVVRSEKSRAEVWNAIAARLNSLGSPKHSAMVWQKRWNDMRSATNRKMVKIQNYVSEDGEECPYQLNLVERLIWDTFEVRPEEYMKDLNRKLWREKQQQMCGRYSASSCSSQMSKDQSIELRWNHVATTCHDTDADWNYSVCNDNGVTDIFNPLHLSLDCGYSHDSEGYLNNNTHQRNMGPTNQWTSAGGPSPEFALPEAKIDTFLENGNAKTVLQNFDMKLDLIQQQNDRIASILQSTF</sequence>
<dbReference type="Proteomes" id="UP000075881">
    <property type="component" value="Unassembled WGS sequence"/>
</dbReference>